<dbReference type="InterPro" id="IPR031704">
    <property type="entry name" value="Glyco_hydro_36_N"/>
</dbReference>
<keyword evidence="12" id="KW-1185">Reference proteome</keyword>
<feature type="binding site" evidence="8">
    <location>
        <begin position="367"/>
        <end position="368"/>
    </location>
    <ligand>
        <name>substrate</name>
    </ligand>
</feature>
<evidence type="ECO:0000256" key="5">
    <source>
        <dbReference type="ARBA" id="ARBA00023295"/>
    </source>
</evidence>
<feature type="binding site" evidence="8">
    <location>
        <begin position="477"/>
        <end position="481"/>
    </location>
    <ligand>
        <name>substrate</name>
    </ligand>
</feature>
<dbReference type="InterPro" id="IPR013785">
    <property type="entry name" value="Aldolase_TIM"/>
</dbReference>
<organism evidence="11 12">
    <name type="scientific">Gracilibacillus dipsosauri</name>
    <dbReference type="NCBI Taxonomy" id="178340"/>
    <lineage>
        <taxon>Bacteria</taxon>
        <taxon>Bacillati</taxon>
        <taxon>Bacillota</taxon>
        <taxon>Bacilli</taxon>
        <taxon>Bacillales</taxon>
        <taxon>Bacillaceae</taxon>
        <taxon>Gracilibacillus</taxon>
    </lineage>
</organism>
<accession>A0A317KU47</accession>
<evidence type="ECO:0000259" key="10">
    <source>
        <dbReference type="Pfam" id="PF16875"/>
    </source>
</evidence>
<feature type="domain" description="Glycosyl hydrolase family 36 N-terminal" evidence="10">
    <location>
        <begin position="30"/>
        <end position="286"/>
    </location>
</feature>
<dbReference type="EC" id="3.2.1.22" evidence="3 6"/>
<dbReference type="GO" id="GO:0004557">
    <property type="term" value="F:alpha-galactosidase activity"/>
    <property type="evidence" value="ECO:0007669"/>
    <property type="project" value="UniProtKB-UniRule"/>
</dbReference>
<dbReference type="EMBL" id="QGTD01000019">
    <property type="protein sequence ID" value="PWU67062.1"/>
    <property type="molecule type" value="Genomic_DNA"/>
</dbReference>
<dbReference type="GO" id="GO:0016052">
    <property type="term" value="P:carbohydrate catabolic process"/>
    <property type="evidence" value="ECO:0007669"/>
    <property type="project" value="InterPro"/>
</dbReference>
<evidence type="ECO:0000313" key="11">
    <source>
        <dbReference type="EMBL" id="PWU67062.1"/>
    </source>
</evidence>
<comment type="caution">
    <text evidence="11">The sequence shown here is derived from an EMBL/GenBank/DDBJ whole genome shotgun (WGS) entry which is preliminary data.</text>
</comment>
<evidence type="ECO:0000256" key="6">
    <source>
        <dbReference type="PIRNR" id="PIRNR005536"/>
    </source>
</evidence>
<name>A0A317KU47_9BACI</name>
<evidence type="ECO:0000259" key="9">
    <source>
        <dbReference type="Pfam" id="PF16874"/>
    </source>
</evidence>
<proteinExistence type="inferred from homology"/>
<comment type="similarity">
    <text evidence="2">Belongs to the glycosyl hydrolase 36 family.</text>
</comment>
<keyword evidence="5 6" id="KW-0326">Glycosidase</keyword>
<dbReference type="Gene3D" id="2.70.98.60">
    <property type="entry name" value="alpha-galactosidase from lactobacil brevis"/>
    <property type="match status" value="1"/>
</dbReference>
<evidence type="ECO:0000256" key="4">
    <source>
        <dbReference type="ARBA" id="ARBA00022801"/>
    </source>
</evidence>
<dbReference type="OrthoDB" id="9758822at2"/>
<dbReference type="RefSeq" id="WP_109985466.1">
    <property type="nucleotide sequence ID" value="NZ_QGTD01000019.1"/>
</dbReference>
<evidence type="ECO:0000256" key="3">
    <source>
        <dbReference type="ARBA" id="ARBA00012755"/>
    </source>
</evidence>
<dbReference type="Pfam" id="PF16875">
    <property type="entry name" value="Glyco_hydro_36N"/>
    <property type="match status" value="1"/>
</dbReference>
<dbReference type="FunFam" id="3.20.20.70:FF:000118">
    <property type="entry name" value="Alpha-galactosidase"/>
    <property type="match status" value="1"/>
</dbReference>
<feature type="domain" description="Glycosyl hydrolase family 36 C-terminal" evidence="9">
    <location>
        <begin position="652"/>
        <end position="739"/>
    </location>
</feature>
<protein>
    <recommendedName>
        <fullName evidence="3 6">Alpha-galactosidase</fullName>
        <ecNumber evidence="3 6">3.2.1.22</ecNumber>
    </recommendedName>
</protein>
<dbReference type="Pfam" id="PF16874">
    <property type="entry name" value="Glyco_hydro_36C"/>
    <property type="match status" value="1"/>
</dbReference>
<dbReference type="SUPFAM" id="SSF51445">
    <property type="entry name" value="(Trans)glycosidases"/>
    <property type="match status" value="1"/>
</dbReference>
<evidence type="ECO:0000256" key="8">
    <source>
        <dbReference type="PIRSR" id="PIRSR005536-2"/>
    </source>
</evidence>
<feature type="binding site" evidence="8">
    <location>
        <position position="200"/>
    </location>
    <ligand>
        <name>substrate</name>
    </ligand>
</feature>
<gene>
    <name evidence="11" type="ORF">DLJ74_17745</name>
</gene>
<evidence type="ECO:0000256" key="7">
    <source>
        <dbReference type="PIRSR" id="PIRSR005536-1"/>
    </source>
</evidence>
<evidence type="ECO:0000256" key="1">
    <source>
        <dbReference type="ARBA" id="ARBA00001255"/>
    </source>
</evidence>
<dbReference type="PRINTS" id="PR00743">
    <property type="entry name" value="GLHYDRLASE36"/>
</dbReference>
<dbReference type="PIRSF" id="PIRSF005536">
    <property type="entry name" value="Agal"/>
    <property type="match status" value="1"/>
</dbReference>
<dbReference type="PANTHER" id="PTHR43053:SF3">
    <property type="entry name" value="ALPHA-GALACTOSIDASE C-RELATED"/>
    <property type="match status" value="1"/>
</dbReference>
<dbReference type="AlphaFoldDB" id="A0A317KU47"/>
<evidence type="ECO:0000313" key="12">
    <source>
        <dbReference type="Proteomes" id="UP000245624"/>
    </source>
</evidence>
<sequence>MTITFNEQTREFHLQTKNSSYIFNILENDQLGHLYYGKKIRHKSSFEHLLIKGNRPNTPYLQEGDMTFTLEQTKQEYPAYGTTDFREPAFQILQENGSRITNFQYQDNKIYHGKPKLEGLPATYAEANDKVETVEITLYDHVIDTELILLYSVFEEHDAITRSVRFLNKGNQKLNLTRVMSANVDLFDAEYEMMQLSGAWARERHAKTRKLQTGVQNISSTRGASSGHQNPFLALKRPETTEFQGEVYGFSFVYSGNFLAQVEVDYLDVARVSMGIHPFDFNWLLESGESFQAPEVVMVYSNQGLNGMSQSYHQLYQSRLARGKWRDQPRPILTNNWEGTYFHFNEDKILEMAKQSKDLGVELFVLDDGWFGKRDDDTTSLGDWFVDYSKLPNGITGLAEKVTALGMDFGLWFEPEMVSKISKLYEKHPDWIIHVPDRSQSHGRNQYVLDFSRKEVVDAIYDMMATILRDAPISYVKWDMNRYMTEIGSASLAADRQQEVPHRYILGVYDLYERLTTEFPDILFESCASGGCRFDPGILYYAPQGWTSDDTDAVERLKIQYGTSFVYPISSMGAHVSAVPNHQVGRITSMETRANVAYFGAFGYELDVTEMSEGDKETMKEQISFFKEHRELFQFGTFYRIHSPFSGNGNRTSWMVVSEDKERAVVGDYHILCEPNASYKRLLLKGLDPNASYKIEGYEGSYNGDELMEIGIQLDHERFRGHRGDHYVPRDFYSRLFVLTRC</sequence>
<dbReference type="CDD" id="cd14791">
    <property type="entry name" value="GH36"/>
    <property type="match status" value="1"/>
</dbReference>
<comment type="catalytic activity">
    <reaction evidence="1 6">
        <text>Hydrolysis of terminal, non-reducing alpha-D-galactose residues in alpha-D-galactosides, including galactose oligosaccharides, galactomannans and galactolipids.</text>
        <dbReference type="EC" id="3.2.1.22"/>
    </reaction>
</comment>
<dbReference type="InterPro" id="IPR031705">
    <property type="entry name" value="Glyco_hydro_36_C"/>
</dbReference>
<keyword evidence="4 6" id="KW-0378">Hydrolase</keyword>
<feature type="active site" description="Nucleophile" evidence="7">
    <location>
        <position position="479"/>
    </location>
</feature>
<dbReference type="InterPro" id="IPR002252">
    <property type="entry name" value="Glyco_hydro_36"/>
</dbReference>
<evidence type="ECO:0000256" key="2">
    <source>
        <dbReference type="ARBA" id="ARBA00006202"/>
    </source>
</evidence>
<feature type="binding site" evidence="8">
    <location>
        <position position="444"/>
    </location>
    <ligand>
        <name>substrate</name>
    </ligand>
</feature>
<feature type="active site" description="Proton donor" evidence="7">
    <location>
        <position position="549"/>
    </location>
</feature>
<dbReference type="Proteomes" id="UP000245624">
    <property type="component" value="Unassembled WGS sequence"/>
</dbReference>
<dbReference type="InterPro" id="IPR017853">
    <property type="entry name" value="GH"/>
</dbReference>
<dbReference type="Gene3D" id="2.60.40.1180">
    <property type="entry name" value="Golgi alpha-mannosidase II"/>
    <property type="match status" value="1"/>
</dbReference>
<dbReference type="Pfam" id="PF02065">
    <property type="entry name" value="Melibiase"/>
    <property type="match status" value="1"/>
</dbReference>
<dbReference type="InterPro" id="IPR050985">
    <property type="entry name" value="Alpha-glycosidase_related"/>
</dbReference>
<dbReference type="PANTHER" id="PTHR43053">
    <property type="entry name" value="GLYCOSIDASE FAMILY 31"/>
    <property type="match status" value="1"/>
</dbReference>
<feature type="binding site" evidence="8">
    <location>
        <position position="527"/>
    </location>
    <ligand>
        <name>substrate</name>
    </ligand>
</feature>
<dbReference type="InterPro" id="IPR000111">
    <property type="entry name" value="Glyco_hydro_27/36_CS"/>
</dbReference>
<dbReference type="Gene3D" id="3.20.20.70">
    <property type="entry name" value="Aldolase class I"/>
    <property type="match status" value="1"/>
</dbReference>
<reference evidence="11 12" key="1">
    <citation type="submission" date="2018-05" db="EMBL/GenBank/DDBJ databases">
        <title>Genomic analysis of Gracilibacillus dipsosauri DD1 reveals novel features of a salt-tolerant amylase.</title>
        <authorList>
            <person name="Deutch C.E."/>
            <person name="Yang S."/>
        </authorList>
    </citation>
    <scope>NUCLEOTIDE SEQUENCE [LARGE SCALE GENOMIC DNA]</scope>
    <source>
        <strain evidence="11 12">DD1</strain>
    </source>
</reference>
<dbReference type="InterPro" id="IPR038417">
    <property type="entry name" value="Alpga-gal_N_sf"/>
</dbReference>
<dbReference type="PROSITE" id="PS00512">
    <property type="entry name" value="ALPHA_GALACTOSIDASE"/>
    <property type="match status" value="1"/>
</dbReference>
<feature type="binding site" evidence="8">
    <location>
        <position position="549"/>
    </location>
    <ligand>
        <name>substrate</name>
    </ligand>
</feature>
<dbReference type="InterPro" id="IPR013780">
    <property type="entry name" value="Glyco_hydro_b"/>
</dbReference>